<keyword evidence="1" id="KW-1133">Transmembrane helix</keyword>
<reference evidence="3" key="1">
    <citation type="submission" date="2021-05" db="EMBL/GenBank/DDBJ databases">
        <authorList>
            <person name="Pietrasiak N."/>
            <person name="Ward R."/>
            <person name="Stajich J.E."/>
            <person name="Kurbessoian T."/>
        </authorList>
    </citation>
    <scope>NUCLEOTIDE SEQUENCE</scope>
    <source>
        <strain evidence="3">UHER 2000/2452</strain>
    </source>
</reference>
<dbReference type="PANTHER" id="PTHR48090:SF6">
    <property type="entry name" value="SLR5056 PROTEIN"/>
    <property type="match status" value="1"/>
</dbReference>
<dbReference type="EMBL" id="JAHHHD010000004">
    <property type="protein sequence ID" value="MBW4658266.1"/>
    <property type="molecule type" value="Genomic_DNA"/>
</dbReference>
<protein>
    <submittedName>
        <fullName evidence="3">Glycosyltransferase family 2 protein</fullName>
    </submittedName>
</protein>
<keyword evidence="1" id="KW-0812">Transmembrane</keyword>
<feature type="transmembrane region" description="Helical" evidence="1">
    <location>
        <begin position="247"/>
        <end position="266"/>
    </location>
</feature>
<dbReference type="InterPro" id="IPR029044">
    <property type="entry name" value="Nucleotide-diphossugar_trans"/>
</dbReference>
<gene>
    <name evidence="3" type="ORF">KME15_06300</name>
</gene>
<dbReference type="PANTHER" id="PTHR48090">
    <property type="entry name" value="UNDECAPRENYL-PHOSPHATE 4-DEOXY-4-FORMAMIDO-L-ARABINOSE TRANSFERASE-RELATED"/>
    <property type="match status" value="1"/>
</dbReference>
<comment type="caution">
    <text evidence="3">The sequence shown here is derived from an EMBL/GenBank/DDBJ whole genome shotgun (WGS) entry which is preliminary data.</text>
</comment>
<dbReference type="CDD" id="cd04179">
    <property type="entry name" value="DPM_DPG-synthase_like"/>
    <property type="match status" value="1"/>
</dbReference>
<accession>A0A951UL32</accession>
<dbReference type="Proteomes" id="UP000757435">
    <property type="component" value="Unassembled WGS sequence"/>
</dbReference>
<organism evidence="3 4">
    <name type="scientific">Drouetiella hepatica Uher 2000/2452</name>
    <dbReference type="NCBI Taxonomy" id="904376"/>
    <lineage>
        <taxon>Bacteria</taxon>
        <taxon>Bacillati</taxon>
        <taxon>Cyanobacteriota</taxon>
        <taxon>Cyanophyceae</taxon>
        <taxon>Oculatellales</taxon>
        <taxon>Oculatellaceae</taxon>
        <taxon>Drouetiella</taxon>
    </lineage>
</organism>
<dbReference type="InterPro" id="IPR050256">
    <property type="entry name" value="Glycosyltransferase_2"/>
</dbReference>
<sequence>MVVPAYNEALILENHLEILCLSMERLEDSYRWELILVNDGSQDGTGDIADAFAHIKDNIHVVHHSVNRGLGQALRTGFTHCCGKYIVVLDLDLSYSPSHIRQLLNQIQRTGAKIVVASPYAKGGRVSNVPWLRRSLSVWANRFLSFAAKRNVSTLTGMVRAYDADFLKLLNLKSSGMEINPEIIHKAMLLDARIDEIPAHLNWQVQRPTRNCKPKRKSSMKVLRHTWATFYYGFVFRPVMFFVIPSLVFFFLSLYVNIFALIRCWISYRQLAQKARFPDPTEAVAIAFREAPHTFILGGVLLMLAIQLFSLGILAVQNKRYFEEIFSLGTATYKSTLSQRFRD</sequence>
<evidence type="ECO:0000313" key="3">
    <source>
        <dbReference type="EMBL" id="MBW4658266.1"/>
    </source>
</evidence>
<dbReference type="InterPro" id="IPR001173">
    <property type="entry name" value="Glyco_trans_2-like"/>
</dbReference>
<keyword evidence="1" id="KW-0472">Membrane</keyword>
<feature type="domain" description="Glycosyltransferase 2-like" evidence="2">
    <location>
        <begin position="2"/>
        <end position="167"/>
    </location>
</feature>
<dbReference type="AlphaFoldDB" id="A0A951UL32"/>
<dbReference type="Pfam" id="PF00535">
    <property type="entry name" value="Glycos_transf_2"/>
    <property type="match status" value="1"/>
</dbReference>
<name>A0A951UL32_9CYAN</name>
<evidence type="ECO:0000256" key="1">
    <source>
        <dbReference type="SAM" id="Phobius"/>
    </source>
</evidence>
<evidence type="ECO:0000313" key="4">
    <source>
        <dbReference type="Proteomes" id="UP000757435"/>
    </source>
</evidence>
<proteinExistence type="predicted"/>
<feature type="transmembrane region" description="Helical" evidence="1">
    <location>
        <begin position="295"/>
        <end position="316"/>
    </location>
</feature>
<dbReference type="Gene3D" id="3.90.550.10">
    <property type="entry name" value="Spore Coat Polysaccharide Biosynthesis Protein SpsA, Chain A"/>
    <property type="match status" value="1"/>
</dbReference>
<dbReference type="SUPFAM" id="SSF53448">
    <property type="entry name" value="Nucleotide-diphospho-sugar transferases"/>
    <property type="match status" value="1"/>
</dbReference>
<reference evidence="3" key="2">
    <citation type="journal article" date="2022" name="Microbiol. Resour. Announc.">
        <title>Metagenome Sequencing to Explore Phylogenomics of Terrestrial Cyanobacteria.</title>
        <authorList>
            <person name="Ward R.D."/>
            <person name="Stajich J.E."/>
            <person name="Johansen J.R."/>
            <person name="Huntemann M."/>
            <person name="Clum A."/>
            <person name="Foster B."/>
            <person name="Foster B."/>
            <person name="Roux S."/>
            <person name="Palaniappan K."/>
            <person name="Varghese N."/>
            <person name="Mukherjee S."/>
            <person name="Reddy T.B.K."/>
            <person name="Daum C."/>
            <person name="Copeland A."/>
            <person name="Chen I.A."/>
            <person name="Ivanova N.N."/>
            <person name="Kyrpides N.C."/>
            <person name="Shapiro N."/>
            <person name="Eloe-Fadrosh E.A."/>
            <person name="Pietrasiak N."/>
        </authorList>
    </citation>
    <scope>NUCLEOTIDE SEQUENCE</scope>
    <source>
        <strain evidence="3">UHER 2000/2452</strain>
    </source>
</reference>
<evidence type="ECO:0000259" key="2">
    <source>
        <dbReference type="Pfam" id="PF00535"/>
    </source>
</evidence>